<sequence>MLLRKKPMFGANIQPACTYCEFGQKAADPRMILCAKKGVVSPYYHCKKFSYDPLRRVPRRQPKLPEFSAEDFSLD</sequence>
<dbReference type="GeneID" id="97380950"/>
<name>A0A4R1QMD1_9FIRM</name>
<proteinExistence type="predicted"/>
<evidence type="ECO:0000313" key="4">
    <source>
        <dbReference type="Proteomes" id="UP001529380"/>
    </source>
</evidence>
<evidence type="ECO:0000313" key="1">
    <source>
        <dbReference type="EMBL" id="MDM8201784.1"/>
    </source>
</evidence>
<dbReference type="STRING" id="1650663.GCA_001486665_02196"/>
<dbReference type="RefSeq" id="WP_058965216.1">
    <property type="nucleotide sequence ID" value="NZ_CABKVM010000017.1"/>
</dbReference>
<protein>
    <submittedName>
        <fullName evidence="2">Uncharacterized protein</fullName>
    </submittedName>
</protein>
<evidence type="ECO:0000313" key="3">
    <source>
        <dbReference type="Proteomes" id="UP000295184"/>
    </source>
</evidence>
<comment type="caution">
    <text evidence="2">The sequence shown here is derived from an EMBL/GenBank/DDBJ whole genome shotgun (WGS) entry which is preliminary data.</text>
</comment>
<dbReference type="Proteomes" id="UP001529380">
    <property type="component" value="Unassembled WGS sequence"/>
</dbReference>
<dbReference type="AlphaFoldDB" id="A0A4R1QMD1"/>
<reference evidence="4" key="2">
    <citation type="submission" date="2023-06" db="EMBL/GenBank/DDBJ databases">
        <title>Identification and characterization of horizontal gene transfer across gut microbiota members of farm animals based on homology search.</title>
        <authorList>
            <person name="Zeman M."/>
            <person name="Kubasova T."/>
            <person name="Jahodarova E."/>
            <person name="Nykrynova M."/>
            <person name="Rychlik I."/>
        </authorList>
    </citation>
    <scope>NUCLEOTIDE SEQUENCE [LARGE SCALE GENOMIC DNA]</scope>
    <source>
        <strain evidence="4">ET340</strain>
    </source>
</reference>
<gene>
    <name evidence="2" type="ORF">EDD77_12447</name>
    <name evidence="1" type="ORF">QUW08_10865</name>
</gene>
<dbReference type="EMBL" id="SLUM01000024">
    <property type="protein sequence ID" value="TCL54083.1"/>
    <property type="molecule type" value="Genomic_DNA"/>
</dbReference>
<dbReference type="EMBL" id="JAUDCL010000020">
    <property type="protein sequence ID" value="MDM8201784.1"/>
    <property type="molecule type" value="Genomic_DNA"/>
</dbReference>
<reference evidence="2 3" key="1">
    <citation type="submission" date="2019-03" db="EMBL/GenBank/DDBJ databases">
        <title>Genomic Encyclopedia of Type Strains, Phase IV (KMG-IV): sequencing the most valuable type-strain genomes for metagenomic binning, comparative biology and taxonomic classification.</title>
        <authorList>
            <person name="Goeker M."/>
        </authorList>
    </citation>
    <scope>NUCLEOTIDE SEQUENCE [LARGE SCALE GENOMIC DNA]</scope>
    <source>
        <strain evidence="2 3">DSM 100451</strain>
    </source>
</reference>
<reference evidence="1 4" key="3">
    <citation type="submission" date="2023-06" db="EMBL/GenBank/DDBJ databases">
        <title>Identification and characterization of horizontal gene transfer across gut microbiota members of farm animals based on homology search.</title>
        <authorList>
            <person name="Schwarzerova J."/>
            <person name="Nykrynova M."/>
            <person name="Jureckova K."/>
            <person name="Cejkova D."/>
            <person name="Rychlik I."/>
        </authorList>
    </citation>
    <scope>NUCLEOTIDE SEQUENCE [LARGE SCALE GENOMIC DNA]</scope>
    <source>
        <strain evidence="1 4">ET340</strain>
    </source>
</reference>
<reference evidence="1 4" key="4">
    <citation type="submission" date="2023-06" db="EMBL/GenBank/DDBJ databases">
        <authorList>
            <person name="Zeman M."/>
            <person name="Kubasova T."/>
            <person name="Jahodarova E."/>
            <person name="Nykrynova M."/>
            <person name="Rychlik I."/>
        </authorList>
    </citation>
    <scope>NUCLEOTIDE SEQUENCE [LARGE SCALE GENOMIC DNA]</scope>
    <source>
        <strain evidence="1 4">ET340</strain>
    </source>
</reference>
<organism evidence="2 3">
    <name type="scientific">Allofournierella massiliensis</name>
    <dbReference type="NCBI Taxonomy" id="1650663"/>
    <lineage>
        <taxon>Bacteria</taxon>
        <taxon>Bacillati</taxon>
        <taxon>Bacillota</taxon>
        <taxon>Clostridia</taxon>
        <taxon>Eubacteriales</taxon>
        <taxon>Oscillospiraceae</taxon>
        <taxon>Allofournierella</taxon>
    </lineage>
</organism>
<keyword evidence="4" id="KW-1185">Reference proteome</keyword>
<dbReference type="Proteomes" id="UP000295184">
    <property type="component" value="Unassembled WGS sequence"/>
</dbReference>
<dbReference type="OrthoDB" id="1919300at2"/>
<accession>A0A4R1QMD1</accession>
<evidence type="ECO:0000313" key="2">
    <source>
        <dbReference type="EMBL" id="TCL54083.1"/>
    </source>
</evidence>